<dbReference type="PROSITE" id="PS50206">
    <property type="entry name" value="RHODANESE_3"/>
    <property type="match status" value="1"/>
</dbReference>
<gene>
    <name evidence="2" type="ORF">GCM10007424_20460</name>
</gene>
<dbReference type="PANTHER" id="PTHR43031:SF1">
    <property type="entry name" value="PYRIDINE NUCLEOTIDE-DISULPHIDE OXIDOREDUCTASE"/>
    <property type="match status" value="1"/>
</dbReference>
<dbReference type="Gene3D" id="3.40.250.10">
    <property type="entry name" value="Rhodanese-like domain"/>
    <property type="match status" value="1"/>
</dbReference>
<dbReference type="InterPro" id="IPR036873">
    <property type="entry name" value="Rhodanese-like_dom_sf"/>
</dbReference>
<name>A0ABQ1K0A7_9FLAO</name>
<dbReference type="RefSeq" id="WP_188621196.1">
    <property type="nucleotide sequence ID" value="NZ_BMJE01000005.1"/>
</dbReference>
<evidence type="ECO:0000259" key="1">
    <source>
        <dbReference type="PROSITE" id="PS50206"/>
    </source>
</evidence>
<dbReference type="SUPFAM" id="SSF52821">
    <property type="entry name" value="Rhodanese/Cell cycle control phosphatase"/>
    <property type="match status" value="1"/>
</dbReference>
<reference evidence="3" key="1">
    <citation type="journal article" date="2019" name="Int. J. Syst. Evol. Microbiol.">
        <title>The Global Catalogue of Microorganisms (GCM) 10K type strain sequencing project: providing services to taxonomists for standard genome sequencing and annotation.</title>
        <authorList>
            <consortium name="The Broad Institute Genomics Platform"/>
            <consortium name="The Broad Institute Genome Sequencing Center for Infectious Disease"/>
            <person name="Wu L."/>
            <person name="Ma J."/>
        </authorList>
    </citation>
    <scope>NUCLEOTIDE SEQUENCE [LARGE SCALE GENOMIC DNA]</scope>
    <source>
        <strain evidence="3">CGMCC 1.15461</strain>
    </source>
</reference>
<proteinExistence type="predicted"/>
<dbReference type="PROSITE" id="PS51257">
    <property type="entry name" value="PROKAR_LIPOPROTEIN"/>
    <property type="match status" value="1"/>
</dbReference>
<comment type="caution">
    <text evidence="2">The sequence shown here is derived from an EMBL/GenBank/DDBJ whole genome shotgun (WGS) entry which is preliminary data.</text>
</comment>
<dbReference type="Pfam" id="PF00581">
    <property type="entry name" value="Rhodanese"/>
    <property type="match status" value="1"/>
</dbReference>
<accession>A0ABQ1K0A7</accession>
<dbReference type="InterPro" id="IPR001763">
    <property type="entry name" value="Rhodanese-like_dom"/>
</dbReference>
<dbReference type="EMBL" id="BMJE01000005">
    <property type="protein sequence ID" value="GGB80251.1"/>
    <property type="molecule type" value="Genomic_DNA"/>
</dbReference>
<keyword evidence="3" id="KW-1185">Reference proteome</keyword>
<sequence>MRRLFYVLFIAVLALTSCKNDTEQKHGTEQKISLVKPTVFYEKMAEHEGKIIDVRTEKEYNAGHIKNAINMHLYDKDFEKQLETLDKDQRVYVYCKAGGRSAEAVNIMKEKGFKRVIELDGGIDAWLEAKKPVVK</sequence>
<dbReference type="PANTHER" id="PTHR43031">
    <property type="entry name" value="FAD-DEPENDENT OXIDOREDUCTASE"/>
    <property type="match status" value="1"/>
</dbReference>
<protein>
    <recommendedName>
        <fullName evidence="1">Rhodanese domain-containing protein</fullName>
    </recommendedName>
</protein>
<evidence type="ECO:0000313" key="3">
    <source>
        <dbReference type="Proteomes" id="UP000615760"/>
    </source>
</evidence>
<dbReference type="InterPro" id="IPR050229">
    <property type="entry name" value="GlpE_sulfurtransferase"/>
</dbReference>
<organism evidence="2 3">
    <name type="scientific">Flavobacterium suaedae</name>
    <dbReference type="NCBI Taxonomy" id="1767027"/>
    <lineage>
        <taxon>Bacteria</taxon>
        <taxon>Pseudomonadati</taxon>
        <taxon>Bacteroidota</taxon>
        <taxon>Flavobacteriia</taxon>
        <taxon>Flavobacteriales</taxon>
        <taxon>Flavobacteriaceae</taxon>
        <taxon>Flavobacterium</taxon>
    </lineage>
</organism>
<dbReference type="Proteomes" id="UP000615760">
    <property type="component" value="Unassembled WGS sequence"/>
</dbReference>
<dbReference type="SMART" id="SM00450">
    <property type="entry name" value="RHOD"/>
    <property type="match status" value="1"/>
</dbReference>
<feature type="domain" description="Rhodanese" evidence="1">
    <location>
        <begin position="45"/>
        <end position="135"/>
    </location>
</feature>
<evidence type="ECO:0000313" key="2">
    <source>
        <dbReference type="EMBL" id="GGB80251.1"/>
    </source>
</evidence>
<dbReference type="CDD" id="cd00158">
    <property type="entry name" value="RHOD"/>
    <property type="match status" value="1"/>
</dbReference>